<evidence type="ECO:0000259" key="10">
    <source>
        <dbReference type="PROSITE" id="PS50262"/>
    </source>
</evidence>
<feature type="transmembrane region" description="Helical" evidence="9">
    <location>
        <begin position="121"/>
        <end position="143"/>
    </location>
</feature>
<comment type="similarity">
    <text evidence="8">Belongs to the G-protein coupled receptor 1 family.</text>
</comment>
<evidence type="ECO:0000256" key="1">
    <source>
        <dbReference type="ARBA" id="ARBA00004141"/>
    </source>
</evidence>
<dbReference type="PRINTS" id="PR00237">
    <property type="entry name" value="GPCRRHODOPSN"/>
</dbReference>
<dbReference type="InterPro" id="IPR017452">
    <property type="entry name" value="GPCR_Rhodpsn_7TM"/>
</dbReference>
<name>A0A6B9KV52_SEPOF</name>
<sequence length="430" mass="48174">MDIPASVAKVTVLTNSTEVYHLMSQTFHNSPVTMRGHQETSVSSEVGLTVALILSMFSAAAFLLNGAIVIFFIVRKDLITPTNVFIMTLSVCDFLIATLGNPLAIVSSAMRRWYFGRNICVWYGFTMTFLGLTTISLLTAISLDRYVLIVHTMRTVTISMRTSVVCVICCAIWGLFWAVMPLLGWNGYVTEINGLACSVDWQGKTPAATSYIIMLLICCLLIPMLILGYSYIRIFMTVYKKSHSNQMTQINSRIEMKVAKTIFFVTLAFLASWLPYAIVSLLFVLGDPGHIITPAAEISCAILAKCSVIWNPLIYVMTNAQLRHSMLDVFRALCFYLGCNRKEYAMNGREENLEMMKSSRRRRPFRREDPSFNTEFSVAPTSKIVNLDTVNIGLIHKNSRPLLLESNVTEIARDPDSFETKTAMDDVTGV</sequence>
<comment type="subcellular location">
    <subcellularLocation>
        <location evidence="1">Membrane</location>
        <topology evidence="1">Multi-pass membrane protein</topology>
    </subcellularLocation>
</comment>
<feature type="transmembrane region" description="Helical" evidence="9">
    <location>
        <begin position="50"/>
        <end position="74"/>
    </location>
</feature>
<dbReference type="CDD" id="cd14969">
    <property type="entry name" value="7tmA_Opsins_type2_animals"/>
    <property type="match status" value="1"/>
</dbReference>
<evidence type="ECO:0000256" key="9">
    <source>
        <dbReference type="SAM" id="Phobius"/>
    </source>
</evidence>
<protein>
    <submittedName>
        <fullName evidence="11">Xenopsin 1 isoform 1</fullName>
    </submittedName>
</protein>
<dbReference type="PROSITE" id="PS50262">
    <property type="entry name" value="G_PROTEIN_RECEP_F1_2"/>
    <property type="match status" value="1"/>
</dbReference>
<keyword evidence="4 8" id="KW-0297">G-protein coupled receptor</keyword>
<dbReference type="SUPFAM" id="SSF81321">
    <property type="entry name" value="Family A G protein-coupled receptor-like"/>
    <property type="match status" value="1"/>
</dbReference>
<feature type="transmembrane region" description="Helical" evidence="9">
    <location>
        <begin position="86"/>
        <end position="109"/>
    </location>
</feature>
<evidence type="ECO:0000256" key="6">
    <source>
        <dbReference type="ARBA" id="ARBA00023170"/>
    </source>
</evidence>
<keyword evidence="6 8" id="KW-0675">Receptor</keyword>
<feature type="transmembrane region" description="Helical" evidence="9">
    <location>
        <begin position="291"/>
        <end position="316"/>
    </location>
</feature>
<dbReference type="PANTHER" id="PTHR24240">
    <property type="entry name" value="OPSIN"/>
    <property type="match status" value="1"/>
</dbReference>
<dbReference type="InterPro" id="IPR050125">
    <property type="entry name" value="GPCR_opsins"/>
</dbReference>
<evidence type="ECO:0000256" key="5">
    <source>
        <dbReference type="ARBA" id="ARBA00023136"/>
    </source>
</evidence>
<evidence type="ECO:0000256" key="2">
    <source>
        <dbReference type="ARBA" id="ARBA00022692"/>
    </source>
</evidence>
<reference evidence="11" key="1">
    <citation type="submission" date="2019-12" db="EMBL/GenBank/DDBJ databases">
        <authorList>
            <person name="Bonade M."/>
        </authorList>
    </citation>
    <scope>NUCLEOTIDE SEQUENCE</scope>
</reference>
<accession>A0A6B9KV52</accession>
<keyword evidence="2 8" id="KW-0812">Transmembrane</keyword>
<evidence type="ECO:0000313" key="11">
    <source>
        <dbReference type="EMBL" id="QHA94769.1"/>
    </source>
</evidence>
<feature type="transmembrane region" description="Helical" evidence="9">
    <location>
        <begin position="262"/>
        <end position="285"/>
    </location>
</feature>
<dbReference type="GO" id="GO:0004930">
    <property type="term" value="F:G protein-coupled receptor activity"/>
    <property type="evidence" value="ECO:0007669"/>
    <property type="project" value="UniProtKB-KW"/>
</dbReference>
<evidence type="ECO:0000256" key="4">
    <source>
        <dbReference type="ARBA" id="ARBA00023040"/>
    </source>
</evidence>
<keyword evidence="7 8" id="KW-0807">Transducer</keyword>
<feature type="transmembrane region" description="Helical" evidence="9">
    <location>
        <begin position="164"/>
        <end position="188"/>
    </location>
</feature>
<keyword evidence="3 9" id="KW-1133">Transmembrane helix</keyword>
<evidence type="ECO:0000256" key="8">
    <source>
        <dbReference type="RuleBase" id="RU000688"/>
    </source>
</evidence>
<dbReference type="InterPro" id="IPR000276">
    <property type="entry name" value="GPCR_Rhodpsn"/>
</dbReference>
<dbReference type="PROSITE" id="PS00237">
    <property type="entry name" value="G_PROTEIN_RECEP_F1_1"/>
    <property type="match status" value="1"/>
</dbReference>
<dbReference type="AlphaFoldDB" id="A0A6B9KV52"/>
<organism evidence="11">
    <name type="scientific">Sepia officinalis</name>
    <name type="common">Common cuttlefish</name>
    <dbReference type="NCBI Taxonomy" id="6610"/>
    <lineage>
        <taxon>Eukaryota</taxon>
        <taxon>Metazoa</taxon>
        <taxon>Spiralia</taxon>
        <taxon>Lophotrochozoa</taxon>
        <taxon>Mollusca</taxon>
        <taxon>Cephalopoda</taxon>
        <taxon>Coleoidea</taxon>
        <taxon>Decapodiformes</taxon>
        <taxon>Sepiida</taxon>
        <taxon>Sepiina</taxon>
        <taxon>Sepiidae</taxon>
        <taxon>Sepia</taxon>
    </lineage>
</organism>
<evidence type="ECO:0000256" key="3">
    <source>
        <dbReference type="ARBA" id="ARBA00022989"/>
    </source>
</evidence>
<evidence type="ECO:0000256" key="7">
    <source>
        <dbReference type="ARBA" id="ARBA00023224"/>
    </source>
</evidence>
<dbReference type="Gene3D" id="1.20.1070.10">
    <property type="entry name" value="Rhodopsin 7-helix transmembrane proteins"/>
    <property type="match status" value="1"/>
</dbReference>
<feature type="domain" description="G-protein coupled receptors family 1 profile" evidence="10">
    <location>
        <begin position="64"/>
        <end position="315"/>
    </location>
</feature>
<proteinExistence type="evidence at transcript level"/>
<feature type="transmembrane region" description="Helical" evidence="9">
    <location>
        <begin position="208"/>
        <end position="232"/>
    </location>
</feature>
<dbReference type="Pfam" id="PF00001">
    <property type="entry name" value="7tm_1"/>
    <property type="match status" value="1"/>
</dbReference>
<keyword evidence="5 9" id="KW-0472">Membrane</keyword>
<dbReference type="EMBL" id="MN788450">
    <property type="protein sequence ID" value="QHA94769.1"/>
    <property type="molecule type" value="mRNA"/>
</dbReference>
<dbReference type="GO" id="GO:0016020">
    <property type="term" value="C:membrane"/>
    <property type="evidence" value="ECO:0007669"/>
    <property type="project" value="UniProtKB-SubCell"/>
</dbReference>